<protein>
    <submittedName>
        <fullName evidence="1">Uncharacterized protein</fullName>
    </submittedName>
</protein>
<sequence length="248" mass="27122">MEERARLVAAPRSLGWGWEEGSKLPSDHRSWWQQCRTRRASWRASCCTIETKNAPLSPSTVLEALPRFLARHTSLSFAITYHGLPRMAFVQSCWKACPRVASPTTSNGVSSPVKIASPTGSVSHSPPISPPTSALHVISEVLSQRIPRPVSLRGRILTAPAILVLGASQHRHPTRTQPGRSMVWYPRPPQSWCPSSRRVSRAGSLSASCLLCDYNTGPVGPCAGCISAPAVLISHHDIEPIRNSQWLM</sequence>
<name>A0ACC0TSF1_9AGAM</name>
<comment type="caution">
    <text evidence="1">The sequence shown here is derived from an EMBL/GenBank/DDBJ whole genome shotgun (WGS) entry which is preliminary data.</text>
</comment>
<reference evidence="1" key="1">
    <citation type="submission" date="2021-03" db="EMBL/GenBank/DDBJ databases">
        <title>Evolutionary priming and transition to the ectomycorrhizal habit in an iconic lineage of mushroom-forming fungi: is preadaptation a requirement?</title>
        <authorList>
            <consortium name="DOE Joint Genome Institute"/>
            <person name="Looney B.P."/>
            <person name="Miyauchi S."/>
            <person name="Morin E."/>
            <person name="Drula E."/>
            <person name="Courty P.E."/>
            <person name="Chicoki N."/>
            <person name="Fauchery L."/>
            <person name="Kohler A."/>
            <person name="Kuo A."/>
            <person name="LaButti K."/>
            <person name="Pangilinan J."/>
            <person name="Lipzen A."/>
            <person name="Riley R."/>
            <person name="Andreopoulos W."/>
            <person name="He G."/>
            <person name="Johnson J."/>
            <person name="Barry K.W."/>
            <person name="Grigoriev I.V."/>
            <person name="Nagy L."/>
            <person name="Hibbett D."/>
            <person name="Henrissat B."/>
            <person name="Matheny P.B."/>
            <person name="Labbe J."/>
            <person name="Martin A.F."/>
        </authorList>
    </citation>
    <scope>NUCLEOTIDE SEQUENCE</scope>
    <source>
        <strain evidence="1">BPL698</strain>
    </source>
</reference>
<dbReference type="Proteomes" id="UP001207468">
    <property type="component" value="Unassembled WGS sequence"/>
</dbReference>
<dbReference type="EMBL" id="JAGFNK010001186">
    <property type="protein sequence ID" value="KAI9434037.1"/>
    <property type="molecule type" value="Genomic_DNA"/>
</dbReference>
<gene>
    <name evidence="1" type="ORF">F5148DRAFT_91658</name>
</gene>
<keyword evidence="2" id="KW-1185">Reference proteome</keyword>
<accession>A0ACC0TSF1</accession>
<evidence type="ECO:0000313" key="2">
    <source>
        <dbReference type="Proteomes" id="UP001207468"/>
    </source>
</evidence>
<proteinExistence type="predicted"/>
<organism evidence="1 2">
    <name type="scientific">Russula earlei</name>
    <dbReference type="NCBI Taxonomy" id="71964"/>
    <lineage>
        <taxon>Eukaryota</taxon>
        <taxon>Fungi</taxon>
        <taxon>Dikarya</taxon>
        <taxon>Basidiomycota</taxon>
        <taxon>Agaricomycotina</taxon>
        <taxon>Agaricomycetes</taxon>
        <taxon>Russulales</taxon>
        <taxon>Russulaceae</taxon>
        <taxon>Russula</taxon>
    </lineage>
</organism>
<evidence type="ECO:0000313" key="1">
    <source>
        <dbReference type="EMBL" id="KAI9434037.1"/>
    </source>
</evidence>